<protein>
    <recommendedName>
        <fullName evidence="3">Ycf15</fullName>
    </recommendedName>
</protein>
<name>A0AAV8ZFF9_9CUCU</name>
<accession>A0AAV8ZFF9</accession>
<sequence>MEDKCYLFYRESRGNPMFTGDSQGTNFPFSIRNFRGRSTSLVSSKSLCFVGRFNRSIKRTIFTL</sequence>
<keyword evidence="2" id="KW-1185">Reference proteome</keyword>
<evidence type="ECO:0000313" key="1">
    <source>
        <dbReference type="EMBL" id="KAJ8961933.1"/>
    </source>
</evidence>
<organism evidence="1 2">
    <name type="scientific">Rhamnusium bicolor</name>
    <dbReference type="NCBI Taxonomy" id="1586634"/>
    <lineage>
        <taxon>Eukaryota</taxon>
        <taxon>Metazoa</taxon>
        <taxon>Ecdysozoa</taxon>
        <taxon>Arthropoda</taxon>
        <taxon>Hexapoda</taxon>
        <taxon>Insecta</taxon>
        <taxon>Pterygota</taxon>
        <taxon>Neoptera</taxon>
        <taxon>Endopterygota</taxon>
        <taxon>Coleoptera</taxon>
        <taxon>Polyphaga</taxon>
        <taxon>Cucujiformia</taxon>
        <taxon>Chrysomeloidea</taxon>
        <taxon>Cerambycidae</taxon>
        <taxon>Lepturinae</taxon>
        <taxon>Rhagiini</taxon>
        <taxon>Rhamnusium</taxon>
    </lineage>
</organism>
<proteinExistence type="predicted"/>
<dbReference type="Proteomes" id="UP001162156">
    <property type="component" value="Unassembled WGS sequence"/>
</dbReference>
<comment type="caution">
    <text evidence="1">The sequence shown here is derived from an EMBL/GenBank/DDBJ whole genome shotgun (WGS) entry which is preliminary data.</text>
</comment>
<evidence type="ECO:0008006" key="3">
    <source>
        <dbReference type="Google" id="ProtNLM"/>
    </source>
</evidence>
<dbReference type="EMBL" id="JANEYF010001604">
    <property type="protein sequence ID" value="KAJ8961933.1"/>
    <property type="molecule type" value="Genomic_DNA"/>
</dbReference>
<gene>
    <name evidence="1" type="ORF">NQ314_005876</name>
</gene>
<evidence type="ECO:0000313" key="2">
    <source>
        <dbReference type="Proteomes" id="UP001162156"/>
    </source>
</evidence>
<reference evidence="1" key="1">
    <citation type="journal article" date="2023" name="Insect Mol. Biol.">
        <title>Genome sequencing provides insights into the evolution of gene families encoding plant cell wall-degrading enzymes in longhorned beetles.</title>
        <authorList>
            <person name="Shin N.R."/>
            <person name="Okamura Y."/>
            <person name="Kirsch R."/>
            <person name="Pauchet Y."/>
        </authorList>
    </citation>
    <scope>NUCLEOTIDE SEQUENCE</scope>
    <source>
        <strain evidence="1">RBIC_L_NR</strain>
    </source>
</reference>
<dbReference type="AlphaFoldDB" id="A0AAV8ZFF9"/>